<keyword evidence="2" id="KW-1185">Reference proteome</keyword>
<evidence type="ECO:0000313" key="2">
    <source>
        <dbReference type="Proteomes" id="UP000240399"/>
    </source>
</evidence>
<accession>A0A2K9L1W9</accession>
<evidence type="ECO:0000313" key="1">
    <source>
        <dbReference type="EMBL" id="AUL78424.3"/>
    </source>
</evidence>
<dbReference type="Proteomes" id="UP000240399">
    <property type="component" value="Segment"/>
</dbReference>
<organism evidence="1 2">
    <name type="scientific">Tupanvirus soda lake</name>
    <dbReference type="NCBI Taxonomy" id="2126985"/>
    <lineage>
        <taxon>Viruses</taxon>
        <taxon>Varidnaviria</taxon>
        <taxon>Bamfordvirae</taxon>
        <taxon>Nucleocytoviricota</taxon>
        <taxon>Megaviricetes</taxon>
        <taxon>Imitervirales</taxon>
        <taxon>Mimiviridae</taxon>
        <taxon>Megamimivirinae</taxon>
        <taxon>Tupanvirus</taxon>
        <taxon>Tupanvirus salinum</taxon>
    </lineage>
</organism>
<name>A0A2K9L1W9_9VIRU</name>
<dbReference type="RefSeq" id="YP_010782264.1">
    <property type="nucleotide sequence ID" value="NC_075039.1"/>
</dbReference>
<sequence>MQNCNEIIPYLFLGNRSSIDVPNMQFSLLVNCTEDVKFPAYQAEFIRLSVKDDPYQSTTMYNLIVAQNVLDKIHSYVVNKKPVLVYCGQGSQRSCAVVACYLIKYYGSSPEYAIQFIKSKHPMAFFGNINFIQTIGMVSASSYNN</sequence>
<protein>
    <submittedName>
        <fullName evidence="1">Phosphatases II</fullName>
    </submittedName>
</protein>
<reference evidence="1 2" key="1">
    <citation type="journal article" date="2018" name="Nat. Commun.">
        <title>Tailed giant Tupanvirus possesses the most complete translational apparatus of the known virosphere.</title>
        <authorList>
            <person name="Abrahao J."/>
            <person name="Silva L."/>
            <person name="Silva L.S."/>
            <person name="Khalil J.Y.B."/>
            <person name="Rodrigues R."/>
            <person name="Arantes T."/>
            <person name="Assis F."/>
            <person name="Boratto P."/>
            <person name="Andrade M."/>
            <person name="Kroon E.G."/>
            <person name="Ribeiro B."/>
            <person name="Bergier I."/>
            <person name="Seligmann H."/>
            <person name="Ghigo E."/>
            <person name="Colson P."/>
            <person name="Levasseur A."/>
            <person name="Kroemer G."/>
            <person name="Raoult D."/>
            <person name="La Scola B."/>
        </authorList>
    </citation>
    <scope>NUCLEOTIDE SEQUENCE [LARGE SCALE GENOMIC DNA]</scope>
    <source>
        <strain evidence="1">Soda lake</strain>
    </source>
</reference>
<dbReference type="EMBL" id="KY523104">
    <property type="protein sequence ID" value="AUL78424.3"/>
    <property type="molecule type" value="Genomic_DNA"/>
</dbReference>
<proteinExistence type="predicted"/>
<dbReference type="GeneID" id="80519028"/>
<dbReference type="KEGG" id="vg:80519028"/>